<evidence type="ECO:0000313" key="3">
    <source>
        <dbReference type="Proteomes" id="UP000466554"/>
    </source>
</evidence>
<feature type="region of interest" description="Disordered" evidence="1">
    <location>
        <begin position="43"/>
        <end position="228"/>
    </location>
</feature>
<feature type="compositionally biased region" description="Acidic residues" evidence="1">
    <location>
        <begin position="195"/>
        <end position="226"/>
    </location>
</feature>
<name>A0A7I7U9Y7_MYCPF</name>
<protein>
    <submittedName>
        <fullName evidence="2">Uncharacterized protein</fullName>
    </submittedName>
</protein>
<feature type="compositionally biased region" description="Acidic residues" evidence="1">
    <location>
        <begin position="91"/>
        <end position="149"/>
    </location>
</feature>
<accession>A0A7I7U9Y7</accession>
<reference evidence="2 3" key="1">
    <citation type="journal article" date="2019" name="Emerg. Microbes Infect.">
        <title>Comprehensive subspecies identification of 175 nontuberculous mycobacteria species based on 7547 genomic profiles.</title>
        <authorList>
            <person name="Matsumoto Y."/>
            <person name="Kinjo T."/>
            <person name="Motooka D."/>
            <person name="Nabeya D."/>
            <person name="Jung N."/>
            <person name="Uechi K."/>
            <person name="Horii T."/>
            <person name="Iida T."/>
            <person name="Fujita J."/>
            <person name="Nakamura S."/>
        </authorList>
    </citation>
    <scope>NUCLEOTIDE SEQUENCE [LARGE SCALE GENOMIC DNA]</scope>
    <source>
        <strain evidence="2 3">JCM 6367</strain>
    </source>
</reference>
<evidence type="ECO:0000256" key="1">
    <source>
        <dbReference type="SAM" id="MobiDB-lite"/>
    </source>
</evidence>
<feature type="compositionally biased region" description="Basic residues" evidence="1">
    <location>
        <begin position="7"/>
        <end position="21"/>
    </location>
</feature>
<dbReference type="RefSeq" id="WP_163768133.1">
    <property type="nucleotide sequence ID" value="NZ_AP022598.1"/>
</dbReference>
<dbReference type="NCBIfam" id="TIGR01965">
    <property type="entry name" value="VCBS_repeat"/>
    <property type="match status" value="1"/>
</dbReference>
<feature type="compositionally biased region" description="Low complexity" evidence="1">
    <location>
        <begin position="160"/>
        <end position="176"/>
    </location>
</feature>
<dbReference type="EMBL" id="AP022598">
    <property type="protein sequence ID" value="BBY77723.1"/>
    <property type="molecule type" value="Genomic_DNA"/>
</dbReference>
<proteinExistence type="predicted"/>
<dbReference type="InterPro" id="IPR010221">
    <property type="entry name" value="VCBS_dom"/>
</dbReference>
<gene>
    <name evidence="2" type="ORF">MPRF_46220</name>
</gene>
<sequence length="1182" mass="123130">MAAASPRKPRRTSGRHRKSSHHAQWLRAGAVGFGLAAAIISGQGVASADTDDTSASRDSSASEASGKRSSIAGRPSAGPDQGESSSPADGAGDDSGDQPAGGDDDDAGSAELDLDDELVEEEELVDDEQESQTPVDDDLPSDTSTDDGENSTPYQKPDAAGRSSAATGSGTPAPASEPESEQTGDTPASETPAGDTDDESDPTETPDDSAESPADSDDSEDGEELPEEVKAAVREWVDKILRSIGRAPVDGQPAAPVSLDEVLQGLWLSNRNNQTSRSFSEFMEGLGERMLGQGAVSVGWIPVVGSVMYGANFLSNLGALSAAIKRGDSADIADELRDLGRDLIGMIPIVGAPTAALLYEMEMSAAELASASTAGAGAAASQRMSAVAMAALAAPPVGSPEHFLAVLQRAVTRLATWPGTPRNFVDITNYQTDRTLDAADDQLDGIVANTPPGSAASWVPDAQSLFGLFLISAIPGYTFSDTLNAMGDFLNRVVPPFKIADGAGTLDIISPYKIMGAAVVGAATLLKDMMNGIYDPVQWEINIIKATTGATVTAADLQDFDALALKVVGGILGDGGAFTHPERAWNITLPTWTEAQVNPYTVGTYVALVGLYKRFQEMATLTTFTTWTTYDSWHYKNALGMYAAGTFHAVDPDGGSIVFRADGTLGKTYTTEGNALVTINTTGGGFTYTPPALWDPKVQNDAFFHRGTSENPEERFDWVTVEAYSADGVPYNIRVGIEILPGSNAVPVHTGTQNLGTDALGVFKGKITATDSDGDPLKYYLVESSVNGLSGNSAYTKNGAGNGGIVTLNENGEFTYVSNATAGANQSFQVRINDGHHGNTVVTITVPNTTTITPANPNTATQYYYSGTVPNSTNKPGTFVSYTLSGTPAKGTVTSFNPTTGAFTYHRNESLGHSATANDVVTVIATTADGRQVTLHLNVLPSVPNTAPTLTLTTSPTVGTLNGTTQTSTGKFTYFDADGDAPIWPTNVTSSRGGTVTIAADGTFTYTSNLTVAQRHAVARIGAAGSTFNGVALNAWEDAFTVTVSDGFGGTATQTVKVPIYAINANPTLSVPGLTCGFGVCSVTITTTDPDGDNLSGSLNSSNNGTGSPWYTLSRGSVTANSGNGHTMSWTGNSNGAGTQQTGVNRYTVYDGYYRVTNGVVDSSYFARAWVEWNGTSRSFGN</sequence>
<dbReference type="Proteomes" id="UP000466554">
    <property type="component" value="Chromosome"/>
</dbReference>
<evidence type="ECO:0000313" key="2">
    <source>
        <dbReference type="EMBL" id="BBY77723.1"/>
    </source>
</evidence>
<feature type="region of interest" description="Disordered" evidence="1">
    <location>
        <begin position="1"/>
        <end position="25"/>
    </location>
</feature>
<dbReference type="Pfam" id="PF17963">
    <property type="entry name" value="Big_9"/>
    <property type="match status" value="2"/>
</dbReference>
<organism evidence="2 3">
    <name type="scientific">Mycolicibacterium parafortuitum</name>
    <name type="common">Mycobacterium parafortuitum</name>
    <dbReference type="NCBI Taxonomy" id="39692"/>
    <lineage>
        <taxon>Bacteria</taxon>
        <taxon>Bacillati</taxon>
        <taxon>Actinomycetota</taxon>
        <taxon>Actinomycetes</taxon>
        <taxon>Mycobacteriales</taxon>
        <taxon>Mycobacteriaceae</taxon>
        <taxon>Mycolicibacterium</taxon>
    </lineage>
</organism>
<dbReference type="AlphaFoldDB" id="A0A7I7U9Y7"/>
<feature type="compositionally biased region" description="Low complexity" evidence="1">
    <location>
        <begin position="56"/>
        <end position="70"/>
    </location>
</feature>